<organism evidence="11 12">
    <name type="scientific">Pedobacter africanus</name>
    <dbReference type="NCBI Taxonomy" id="151894"/>
    <lineage>
        <taxon>Bacteria</taxon>
        <taxon>Pseudomonadati</taxon>
        <taxon>Bacteroidota</taxon>
        <taxon>Sphingobacteriia</taxon>
        <taxon>Sphingobacteriales</taxon>
        <taxon>Sphingobacteriaceae</taxon>
        <taxon>Pedobacter</taxon>
    </lineage>
</organism>
<dbReference type="InterPro" id="IPR036291">
    <property type="entry name" value="NAD(P)-bd_dom_sf"/>
</dbReference>
<evidence type="ECO:0000256" key="7">
    <source>
        <dbReference type="PIRSR" id="PIRSR000445-3"/>
    </source>
</evidence>
<keyword evidence="1 4" id="KW-0521">NADP</keyword>
<accession>A0A1W1ZYJ3</accession>
<evidence type="ECO:0000256" key="5">
    <source>
        <dbReference type="PIRSR" id="PIRSR000445-1"/>
    </source>
</evidence>
<dbReference type="InterPro" id="IPR036343">
    <property type="entry name" value="GluRdtase_N_sf"/>
</dbReference>
<dbReference type="PANTHER" id="PTHR43013:SF1">
    <property type="entry name" value="GLUTAMYL-TRNA REDUCTASE"/>
    <property type="match status" value="1"/>
</dbReference>
<evidence type="ECO:0000313" key="12">
    <source>
        <dbReference type="Proteomes" id="UP000192756"/>
    </source>
</evidence>
<comment type="subunit">
    <text evidence="4">Homodimer.</text>
</comment>
<dbReference type="PIRSF" id="PIRSF000445">
    <property type="entry name" value="4pyrrol_synth_GluRdtase"/>
    <property type="match status" value="1"/>
</dbReference>
<dbReference type="Gene3D" id="3.30.460.30">
    <property type="entry name" value="Glutamyl-tRNA reductase, N-terminal domain"/>
    <property type="match status" value="1"/>
</dbReference>
<evidence type="ECO:0000256" key="6">
    <source>
        <dbReference type="PIRSR" id="PIRSR000445-2"/>
    </source>
</evidence>
<protein>
    <recommendedName>
        <fullName evidence="4">Glutamyl-tRNA reductase</fullName>
        <shortName evidence="4">GluTR</shortName>
        <ecNumber evidence="4">1.2.1.70</ecNumber>
    </recommendedName>
</protein>
<comment type="miscellaneous">
    <text evidence="4">During catalysis, the active site Cys acts as a nucleophile attacking the alpha-carbonyl group of tRNA-bound glutamate with the formation of a thioester intermediate between enzyme and glutamate, and the concomitant release of tRNA(Glu). The thioester intermediate is finally reduced by direct hydride transfer from NADPH, to form the product GSA.</text>
</comment>
<comment type="domain">
    <text evidence="4">Possesses an unusual extended V-shaped dimeric structure with each monomer consisting of three distinct domains arranged along a curved 'spinal' alpha-helix. The N-terminal catalytic domain specifically recognizes the glutamate moiety of the substrate. The second domain is the NADPH-binding domain, and the third C-terminal domain is responsible for dimerization.</text>
</comment>
<feature type="domain" description="Glutamyl-tRNA reductase N-terminal" evidence="10">
    <location>
        <begin position="28"/>
        <end position="181"/>
    </location>
</feature>
<dbReference type="GO" id="GO:0019353">
    <property type="term" value="P:protoporphyrinogen IX biosynthetic process from glutamate"/>
    <property type="evidence" value="ECO:0007669"/>
    <property type="project" value="TreeGrafter"/>
</dbReference>
<proteinExistence type="inferred from homology"/>
<dbReference type="Proteomes" id="UP000192756">
    <property type="component" value="Unassembled WGS sequence"/>
</dbReference>
<keyword evidence="2 4" id="KW-0560">Oxidoreductase</keyword>
<feature type="binding site" evidence="4 6">
    <location>
        <position position="134"/>
    </location>
    <ligand>
        <name>substrate</name>
    </ligand>
</feature>
<comment type="catalytic activity">
    <reaction evidence="4">
        <text>(S)-4-amino-5-oxopentanoate + tRNA(Glu) + NADP(+) = L-glutamyl-tRNA(Glu) + NADPH + H(+)</text>
        <dbReference type="Rhea" id="RHEA:12344"/>
        <dbReference type="Rhea" id="RHEA-COMP:9663"/>
        <dbReference type="Rhea" id="RHEA-COMP:9680"/>
        <dbReference type="ChEBI" id="CHEBI:15378"/>
        <dbReference type="ChEBI" id="CHEBI:57501"/>
        <dbReference type="ChEBI" id="CHEBI:57783"/>
        <dbReference type="ChEBI" id="CHEBI:58349"/>
        <dbReference type="ChEBI" id="CHEBI:78442"/>
        <dbReference type="ChEBI" id="CHEBI:78520"/>
        <dbReference type="EC" id="1.2.1.70"/>
    </reaction>
</comment>
<dbReference type="SUPFAM" id="SSF51735">
    <property type="entry name" value="NAD(P)-binding Rossmann-fold domains"/>
    <property type="match status" value="1"/>
</dbReference>
<dbReference type="InterPro" id="IPR000343">
    <property type="entry name" value="4pyrrol_synth_GluRdtase"/>
</dbReference>
<feature type="binding site" evidence="4 6">
    <location>
        <position position="145"/>
    </location>
    <ligand>
        <name>substrate</name>
    </ligand>
</feature>
<dbReference type="NCBIfam" id="TIGR01035">
    <property type="entry name" value="hemA"/>
    <property type="match status" value="1"/>
</dbReference>
<comment type="pathway">
    <text evidence="4">Porphyrin-containing compound metabolism; protoporphyrin-IX biosynthesis; 5-aminolevulinate from L-glutamyl-tRNA(Glu): step 1/2.</text>
</comment>
<dbReference type="PANTHER" id="PTHR43013">
    <property type="entry name" value="GLUTAMYL-TRNA REDUCTASE"/>
    <property type="match status" value="1"/>
</dbReference>
<evidence type="ECO:0000256" key="8">
    <source>
        <dbReference type="PIRSR" id="PIRSR000445-4"/>
    </source>
</evidence>
<sequence>MTVEQSGLITFVSLKKQDNTILEYLKIIAFTHKQIDLKSLGKLVICEQTLDDRLRNIQSELGVKEIFYVGTCNRVEFVFTSPSSLDKDFITRFLTVLDMGLPAQYMEQFVENVSAYEQLDAFNHLLRTSCSLESLVVGEKEILAQIRKAYEACRVAGFTGDYMRMIMNRVVKTAKEVYTHTNISKNPVSIVSLAYRKLRDLKMCSSEARLLIIGAGETNRNLAQYLKKHKYTNFSVFNRTLENAETLAKELNGTAYPLTALENYDKGFDVIITCTGSTEAIITEAVYKKLLNGDTSKKVIVDLAIPNDTAAEVVKNFPVHYIEVESLKEIARKNIQERYDELVNAEHIIEENIKDFELVLRQRKIEIAMSCVPQKIKEIKHTAINGIFADEIDKLDENSRLLLEKVMNYMEKKYISVPMVMAKEILVKNS</sequence>
<evidence type="ECO:0000259" key="10">
    <source>
        <dbReference type="Pfam" id="PF05201"/>
    </source>
</evidence>
<dbReference type="SUPFAM" id="SSF69742">
    <property type="entry name" value="Glutamyl tRNA-reductase catalytic, N-terminal domain"/>
    <property type="match status" value="1"/>
</dbReference>
<keyword evidence="12" id="KW-1185">Reference proteome</keyword>
<keyword evidence="3 4" id="KW-0627">Porphyrin biosynthesis</keyword>
<evidence type="ECO:0000256" key="3">
    <source>
        <dbReference type="ARBA" id="ARBA00023244"/>
    </source>
</evidence>
<dbReference type="UniPathway" id="UPA00251">
    <property type="reaction ID" value="UER00316"/>
</dbReference>
<evidence type="ECO:0000259" key="9">
    <source>
        <dbReference type="Pfam" id="PF01488"/>
    </source>
</evidence>
<dbReference type="InterPro" id="IPR006151">
    <property type="entry name" value="Shikm_DH/Glu-tRNA_Rdtase"/>
</dbReference>
<dbReference type="AlphaFoldDB" id="A0A1W1ZYJ3"/>
<gene>
    <name evidence="4" type="primary">hemA</name>
    <name evidence="11" type="ORF">SAMN04488524_1078</name>
</gene>
<dbReference type="GO" id="GO:0050661">
    <property type="term" value="F:NADP binding"/>
    <property type="evidence" value="ECO:0007669"/>
    <property type="project" value="InterPro"/>
</dbReference>
<dbReference type="EC" id="1.2.1.70" evidence="4"/>
<dbReference type="HAMAP" id="MF_00087">
    <property type="entry name" value="Glu_tRNA_reductase"/>
    <property type="match status" value="1"/>
</dbReference>
<name>A0A1W1ZYJ3_9SPHI</name>
<feature type="active site" description="Nucleophile" evidence="4 5">
    <location>
        <position position="72"/>
    </location>
</feature>
<comment type="similarity">
    <text evidence="4">Belongs to the glutamyl-tRNA reductase family.</text>
</comment>
<comment type="function">
    <text evidence="4">Catalyzes the NADPH-dependent reduction of glutamyl-tRNA(Glu) to glutamate 1-semialdehyde (GSA).</text>
</comment>
<feature type="binding site" evidence="4 6">
    <location>
        <begin position="139"/>
        <end position="141"/>
    </location>
    <ligand>
        <name>substrate</name>
    </ligand>
</feature>
<evidence type="ECO:0000256" key="4">
    <source>
        <dbReference type="HAMAP-Rule" id="MF_00087"/>
    </source>
</evidence>
<dbReference type="EMBL" id="FWXT01000001">
    <property type="protein sequence ID" value="SMC53470.1"/>
    <property type="molecule type" value="Genomic_DNA"/>
</dbReference>
<evidence type="ECO:0000256" key="1">
    <source>
        <dbReference type="ARBA" id="ARBA00022857"/>
    </source>
</evidence>
<reference evidence="12" key="1">
    <citation type="submission" date="2017-04" db="EMBL/GenBank/DDBJ databases">
        <authorList>
            <person name="Varghese N."/>
            <person name="Submissions S."/>
        </authorList>
    </citation>
    <scope>NUCLEOTIDE SEQUENCE [LARGE SCALE GENOMIC DNA]</scope>
    <source>
        <strain evidence="12">DSM 12126</strain>
    </source>
</reference>
<feature type="binding site" evidence="4 7">
    <location>
        <begin position="214"/>
        <end position="219"/>
    </location>
    <ligand>
        <name>NADP(+)</name>
        <dbReference type="ChEBI" id="CHEBI:58349"/>
    </ligand>
</feature>
<dbReference type="Pfam" id="PF05201">
    <property type="entry name" value="GlutR_N"/>
    <property type="match status" value="1"/>
</dbReference>
<evidence type="ECO:0000313" key="11">
    <source>
        <dbReference type="EMBL" id="SMC53470.1"/>
    </source>
</evidence>
<dbReference type="STRING" id="151894.SAMN04488524_1078"/>
<feature type="domain" description="Quinate/shikimate 5-dehydrogenase/glutamyl-tRNA reductase" evidence="9">
    <location>
        <begin position="205"/>
        <end position="330"/>
    </location>
</feature>
<evidence type="ECO:0000256" key="2">
    <source>
        <dbReference type="ARBA" id="ARBA00023002"/>
    </source>
</evidence>
<dbReference type="GO" id="GO:0008883">
    <property type="term" value="F:glutamyl-tRNA reductase activity"/>
    <property type="evidence" value="ECO:0007669"/>
    <property type="project" value="UniProtKB-UniRule"/>
</dbReference>
<feature type="binding site" evidence="4 6">
    <location>
        <begin position="71"/>
        <end position="74"/>
    </location>
    <ligand>
        <name>substrate</name>
    </ligand>
</feature>
<dbReference type="InterPro" id="IPR015895">
    <property type="entry name" value="4pyrrol_synth_GluRdtase_N"/>
</dbReference>
<dbReference type="Pfam" id="PF01488">
    <property type="entry name" value="Shikimate_DH"/>
    <property type="match status" value="1"/>
</dbReference>
<feature type="site" description="Important for activity" evidence="4 8">
    <location>
        <position position="124"/>
    </location>
</feature>
<dbReference type="Gene3D" id="3.40.50.720">
    <property type="entry name" value="NAD(P)-binding Rossmann-like Domain"/>
    <property type="match status" value="1"/>
</dbReference>